<feature type="signal peptide" evidence="3">
    <location>
        <begin position="1"/>
        <end position="22"/>
    </location>
</feature>
<feature type="domain" description="Multidrug resistance protein MdtA-like barrel-sandwich hybrid" evidence="5">
    <location>
        <begin position="63"/>
        <end position="206"/>
    </location>
</feature>
<name>A0A0A1WBV3_9SPHN</name>
<dbReference type="Gene3D" id="1.10.287.470">
    <property type="entry name" value="Helix hairpin bin"/>
    <property type="match status" value="1"/>
</dbReference>
<dbReference type="Pfam" id="PF25917">
    <property type="entry name" value="BSH_RND"/>
    <property type="match status" value="1"/>
</dbReference>
<dbReference type="Pfam" id="PF25876">
    <property type="entry name" value="HH_MFP_RND"/>
    <property type="match status" value="1"/>
</dbReference>
<dbReference type="FunFam" id="2.40.420.20:FF:000001">
    <property type="entry name" value="Efflux RND transporter periplasmic adaptor subunit"/>
    <property type="match status" value="1"/>
</dbReference>
<comment type="caution">
    <text evidence="8">The sequence shown here is derived from an EMBL/GenBank/DDBJ whole genome shotgun (WGS) entry which is preliminary data.</text>
</comment>
<dbReference type="RefSeq" id="WP_042491092.1">
    <property type="nucleotide sequence ID" value="NZ_BBPI01000099.1"/>
</dbReference>
<comment type="subcellular location">
    <subcellularLocation>
        <location evidence="1">Cell envelope</location>
    </subcellularLocation>
</comment>
<dbReference type="InterPro" id="IPR058627">
    <property type="entry name" value="MdtA-like_C"/>
</dbReference>
<evidence type="ECO:0000259" key="4">
    <source>
        <dbReference type="Pfam" id="PF25876"/>
    </source>
</evidence>
<feature type="domain" description="Multidrug resistance protein MdtA-like C-terminal permuted SH3" evidence="7">
    <location>
        <begin position="301"/>
        <end position="362"/>
    </location>
</feature>
<dbReference type="Gene3D" id="2.40.50.100">
    <property type="match status" value="1"/>
</dbReference>
<feature type="chain" id="PRO_5001981992" evidence="3">
    <location>
        <begin position="23"/>
        <end position="379"/>
    </location>
</feature>
<dbReference type="NCBIfam" id="TIGR01730">
    <property type="entry name" value="RND_mfp"/>
    <property type="match status" value="1"/>
</dbReference>
<dbReference type="InterPro" id="IPR058626">
    <property type="entry name" value="MdtA-like_b-barrel"/>
</dbReference>
<feature type="domain" description="Multidrug resistance protein MdtA-like beta-barrel" evidence="6">
    <location>
        <begin position="211"/>
        <end position="293"/>
    </location>
</feature>
<evidence type="ECO:0000259" key="5">
    <source>
        <dbReference type="Pfam" id="PF25917"/>
    </source>
</evidence>
<dbReference type="GO" id="GO:0005886">
    <property type="term" value="C:plasma membrane"/>
    <property type="evidence" value="ECO:0007669"/>
    <property type="project" value="UniProtKB-SubCell"/>
</dbReference>
<keyword evidence="3" id="KW-0732">Signal</keyword>
<dbReference type="GO" id="GO:0022857">
    <property type="term" value="F:transmembrane transporter activity"/>
    <property type="evidence" value="ECO:0007669"/>
    <property type="project" value="InterPro"/>
</dbReference>
<dbReference type="Pfam" id="PF25944">
    <property type="entry name" value="Beta-barrel_RND"/>
    <property type="match status" value="1"/>
</dbReference>
<evidence type="ECO:0000256" key="3">
    <source>
        <dbReference type="SAM" id="SignalP"/>
    </source>
</evidence>
<dbReference type="eggNOG" id="COG0845">
    <property type="taxonomic scope" value="Bacteria"/>
</dbReference>
<sequence length="379" mass="40266">MLLRGRRMRTLCTATAASLALAACSGEPEQKAAPQPVEVQVTKVSPQAVEVADELPGRVVAFRTAEIRPQVGGIVQRRFFEQGAFVRAGQPLFQINPAPFRADANSAAASLARAQAALGLASSQAERLKPLVSADAISRQSYDNAVAQRAQAAAEVAQARADLSRRRLDVGFARVTSPISGQIGATLVTEGALVGAQDTNPLAIVQQIDKVYVDVRQPAERFDALLQARRDGKGPGTDGVDILFSSGTPYPIRGRILFSGVTVEPGTGNAVVRVEVDNPQRRLLPGMFVRARLPRSSVPAALTVPQEAVTRDDNGNATVAILDSQGRVHDRRVSVGDVVDGRYVVQSGLKAGETIIVVGRDRIQGGVPVKARAWQPAKR</sequence>
<dbReference type="Gene3D" id="2.40.420.20">
    <property type="match status" value="1"/>
</dbReference>
<dbReference type="AlphaFoldDB" id="A0A0A1WBV3"/>
<protein>
    <submittedName>
        <fullName evidence="8">Putative HlyD family secretion protein</fullName>
    </submittedName>
</protein>
<reference evidence="8 9" key="1">
    <citation type="submission" date="2014-11" db="EMBL/GenBank/DDBJ databases">
        <title>Whole genome shotgun sequence of Sphingomonas parapaucimobilis NBRC 15100.</title>
        <authorList>
            <person name="Katano-Makiyama Y."/>
            <person name="Hosoyama A."/>
            <person name="Hashimoto M."/>
            <person name="Hosoyama Y."/>
            <person name="Noguchi M."/>
            <person name="Numata M."/>
            <person name="Tsuchikane K."/>
            <person name="Hirakata S."/>
            <person name="Uohara A."/>
            <person name="Shimodaira J."/>
            <person name="Ohji S."/>
            <person name="Ichikawa N."/>
            <person name="Kimura A."/>
            <person name="Yamazoe A."/>
            <person name="Fujita N."/>
        </authorList>
    </citation>
    <scope>NUCLEOTIDE SEQUENCE [LARGE SCALE GENOMIC DNA]</scope>
    <source>
        <strain evidence="8 9">NBRC 15100</strain>
    </source>
</reference>
<dbReference type="Proteomes" id="UP000032305">
    <property type="component" value="Unassembled WGS sequence"/>
</dbReference>
<comment type="similarity">
    <text evidence="2">Belongs to the membrane fusion protein (MFP) (TC 8.A.1) family.</text>
</comment>
<dbReference type="PANTHER" id="PTHR30158">
    <property type="entry name" value="ACRA/E-RELATED COMPONENT OF DRUG EFFLUX TRANSPORTER"/>
    <property type="match status" value="1"/>
</dbReference>
<evidence type="ECO:0000313" key="9">
    <source>
        <dbReference type="Proteomes" id="UP000032305"/>
    </source>
</evidence>
<organism evidence="8 9">
    <name type="scientific">Sphingomonas parapaucimobilis NBRC 15100</name>
    <dbReference type="NCBI Taxonomy" id="1219049"/>
    <lineage>
        <taxon>Bacteria</taxon>
        <taxon>Pseudomonadati</taxon>
        <taxon>Pseudomonadota</taxon>
        <taxon>Alphaproteobacteria</taxon>
        <taxon>Sphingomonadales</taxon>
        <taxon>Sphingomonadaceae</taxon>
        <taxon>Sphingomonas</taxon>
    </lineage>
</organism>
<gene>
    <name evidence="8" type="ORF">SP5_099_00380</name>
</gene>
<evidence type="ECO:0000256" key="2">
    <source>
        <dbReference type="ARBA" id="ARBA00009477"/>
    </source>
</evidence>
<dbReference type="GO" id="GO:0046677">
    <property type="term" value="P:response to antibiotic"/>
    <property type="evidence" value="ECO:0007669"/>
    <property type="project" value="TreeGrafter"/>
</dbReference>
<dbReference type="InterPro" id="IPR058625">
    <property type="entry name" value="MdtA-like_BSH"/>
</dbReference>
<evidence type="ECO:0000259" key="7">
    <source>
        <dbReference type="Pfam" id="PF25967"/>
    </source>
</evidence>
<accession>A0A0A1WBV3</accession>
<dbReference type="PROSITE" id="PS51257">
    <property type="entry name" value="PROKAR_LIPOPROTEIN"/>
    <property type="match status" value="1"/>
</dbReference>
<evidence type="ECO:0000256" key="1">
    <source>
        <dbReference type="ARBA" id="ARBA00004196"/>
    </source>
</evidence>
<keyword evidence="9" id="KW-1185">Reference proteome</keyword>
<evidence type="ECO:0000313" key="8">
    <source>
        <dbReference type="EMBL" id="GAM02823.1"/>
    </source>
</evidence>
<dbReference type="SUPFAM" id="SSF111369">
    <property type="entry name" value="HlyD-like secretion proteins"/>
    <property type="match status" value="1"/>
</dbReference>
<evidence type="ECO:0000259" key="6">
    <source>
        <dbReference type="Pfam" id="PF25944"/>
    </source>
</evidence>
<dbReference type="InterPro" id="IPR058624">
    <property type="entry name" value="MdtA-like_HH"/>
</dbReference>
<dbReference type="Gene3D" id="2.40.30.170">
    <property type="match status" value="1"/>
</dbReference>
<dbReference type="PANTHER" id="PTHR30158:SF3">
    <property type="entry name" value="MULTIDRUG EFFLUX PUMP SUBUNIT ACRA-RELATED"/>
    <property type="match status" value="1"/>
</dbReference>
<feature type="domain" description="Multidrug resistance protein MdtA-like alpha-helical hairpin" evidence="4">
    <location>
        <begin position="105"/>
        <end position="168"/>
    </location>
</feature>
<dbReference type="EMBL" id="BBPI01000099">
    <property type="protein sequence ID" value="GAM02823.1"/>
    <property type="molecule type" value="Genomic_DNA"/>
</dbReference>
<dbReference type="InterPro" id="IPR006143">
    <property type="entry name" value="RND_pump_MFP"/>
</dbReference>
<dbReference type="Pfam" id="PF25967">
    <property type="entry name" value="RND-MFP_C"/>
    <property type="match status" value="1"/>
</dbReference>
<proteinExistence type="inferred from homology"/>